<keyword evidence="1" id="KW-0472">Membrane</keyword>
<sequence length="103" mass="11189">MTLFDTFGVYYVLGTWLFTSSAVALALGASLEEPSAQAPIALSVFVLTPLSLWCLHIIYAATPIPREIFGLDLTDISTAAFVFIFASGFLAEVIDHFRITPES</sequence>
<dbReference type="AlphaFoldDB" id="A0A830GDD0"/>
<accession>A0A830GDD0</accession>
<keyword evidence="1" id="KW-0812">Transmembrane</keyword>
<feature type="transmembrane region" description="Helical" evidence="1">
    <location>
        <begin position="40"/>
        <end position="61"/>
    </location>
</feature>
<dbReference type="OrthoDB" id="350599at2157"/>
<dbReference type="Proteomes" id="UP000608850">
    <property type="component" value="Unassembled WGS sequence"/>
</dbReference>
<evidence type="ECO:0000313" key="2">
    <source>
        <dbReference type="EMBL" id="GGN23482.1"/>
    </source>
</evidence>
<keyword evidence="1" id="KW-1133">Transmembrane helix</keyword>
<gene>
    <name evidence="2" type="ORF">GCM10009021_26260</name>
</gene>
<feature type="transmembrane region" description="Helical" evidence="1">
    <location>
        <begin position="73"/>
        <end position="94"/>
    </location>
</feature>
<protein>
    <submittedName>
        <fullName evidence="2">Uncharacterized protein</fullName>
    </submittedName>
</protein>
<comment type="caution">
    <text evidence="2">The sequence shown here is derived from an EMBL/GenBank/DDBJ whole genome shotgun (WGS) entry which is preliminary data.</text>
</comment>
<keyword evidence="3" id="KW-1185">Reference proteome</keyword>
<organism evidence="2 3">
    <name type="scientific">Halarchaeum nitratireducens</name>
    <dbReference type="NCBI Taxonomy" id="489913"/>
    <lineage>
        <taxon>Archaea</taxon>
        <taxon>Methanobacteriati</taxon>
        <taxon>Methanobacteriota</taxon>
        <taxon>Stenosarchaea group</taxon>
        <taxon>Halobacteria</taxon>
        <taxon>Halobacteriales</taxon>
        <taxon>Halobacteriaceae</taxon>
    </lineage>
</organism>
<evidence type="ECO:0000313" key="3">
    <source>
        <dbReference type="Proteomes" id="UP000608850"/>
    </source>
</evidence>
<dbReference type="EMBL" id="BMOQ01000007">
    <property type="protein sequence ID" value="GGN23482.1"/>
    <property type="molecule type" value="Genomic_DNA"/>
</dbReference>
<evidence type="ECO:0000256" key="1">
    <source>
        <dbReference type="SAM" id="Phobius"/>
    </source>
</evidence>
<proteinExistence type="predicted"/>
<feature type="transmembrane region" description="Helical" evidence="1">
    <location>
        <begin position="7"/>
        <end position="28"/>
    </location>
</feature>
<name>A0A830GDD0_9EURY</name>
<dbReference type="RefSeq" id="WP_188879540.1">
    <property type="nucleotide sequence ID" value="NZ_BMOQ01000007.1"/>
</dbReference>
<reference evidence="2 3" key="1">
    <citation type="journal article" date="2019" name="Int. J. Syst. Evol. Microbiol.">
        <title>The Global Catalogue of Microorganisms (GCM) 10K type strain sequencing project: providing services to taxonomists for standard genome sequencing and annotation.</title>
        <authorList>
            <consortium name="The Broad Institute Genomics Platform"/>
            <consortium name="The Broad Institute Genome Sequencing Center for Infectious Disease"/>
            <person name="Wu L."/>
            <person name="Ma J."/>
        </authorList>
    </citation>
    <scope>NUCLEOTIDE SEQUENCE [LARGE SCALE GENOMIC DNA]</scope>
    <source>
        <strain evidence="2 3">JCM 16331</strain>
    </source>
</reference>